<dbReference type="Proteomes" id="UP000023152">
    <property type="component" value="Unassembled WGS sequence"/>
</dbReference>
<dbReference type="AlphaFoldDB" id="X6PCK4"/>
<gene>
    <name evidence="2" type="ORF">RFI_00798</name>
</gene>
<evidence type="ECO:0000313" key="2">
    <source>
        <dbReference type="EMBL" id="ETO36265.1"/>
    </source>
</evidence>
<keyword evidence="3" id="KW-1185">Reference proteome</keyword>
<comment type="caution">
    <text evidence="2">The sequence shown here is derived from an EMBL/GenBank/DDBJ whole genome shotgun (WGS) entry which is preliminary data.</text>
</comment>
<feature type="transmembrane region" description="Helical" evidence="1">
    <location>
        <begin position="131"/>
        <end position="151"/>
    </location>
</feature>
<proteinExistence type="predicted"/>
<sequence length="165" mass="18745">MKEKNIFLLVDEANTNMFEENKNNQTPTFLPESDKQETALQLVSFLAIPTYAIENWTEFEVKMSLLRRGDHKEAEFEHLTLEMTVPANTLKGFDGPSATLSGQVGVQLDFGDGWEPILISNCNTISDQLHWIQQSGLVIAFFVCLFVVCFVNQIKTPLLFIGWRT</sequence>
<evidence type="ECO:0000256" key="1">
    <source>
        <dbReference type="SAM" id="Phobius"/>
    </source>
</evidence>
<protein>
    <submittedName>
        <fullName evidence="2">Uncharacterized protein</fullName>
    </submittedName>
</protein>
<organism evidence="2 3">
    <name type="scientific">Reticulomyxa filosa</name>
    <dbReference type="NCBI Taxonomy" id="46433"/>
    <lineage>
        <taxon>Eukaryota</taxon>
        <taxon>Sar</taxon>
        <taxon>Rhizaria</taxon>
        <taxon>Retaria</taxon>
        <taxon>Foraminifera</taxon>
        <taxon>Monothalamids</taxon>
        <taxon>Reticulomyxidae</taxon>
        <taxon>Reticulomyxa</taxon>
    </lineage>
</organism>
<keyword evidence="1" id="KW-0472">Membrane</keyword>
<evidence type="ECO:0000313" key="3">
    <source>
        <dbReference type="Proteomes" id="UP000023152"/>
    </source>
</evidence>
<accession>X6PCK4</accession>
<reference evidence="2 3" key="1">
    <citation type="journal article" date="2013" name="Curr. Biol.">
        <title>The Genome of the Foraminiferan Reticulomyxa filosa.</title>
        <authorList>
            <person name="Glockner G."/>
            <person name="Hulsmann N."/>
            <person name="Schleicher M."/>
            <person name="Noegel A.A."/>
            <person name="Eichinger L."/>
            <person name="Gallinger C."/>
            <person name="Pawlowski J."/>
            <person name="Sierra R."/>
            <person name="Euteneuer U."/>
            <person name="Pillet L."/>
            <person name="Moustafa A."/>
            <person name="Platzer M."/>
            <person name="Groth M."/>
            <person name="Szafranski K."/>
            <person name="Schliwa M."/>
        </authorList>
    </citation>
    <scope>NUCLEOTIDE SEQUENCE [LARGE SCALE GENOMIC DNA]</scope>
</reference>
<name>X6PCK4_RETFI</name>
<keyword evidence="1" id="KW-1133">Transmembrane helix</keyword>
<dbReference type="EMBL" id="ASPP01000842">
    <property type="protein sequence ID" value="ETO36265.1"/>
    <property type="molecule type" value="Genomic_DNA"/>
</dbReference>
<keyword evidence="1" id="KW-0812">Transmembrane</keyword>